<feature type="region of interest" description="Disordered" evidence="1">
    <location>
        <begin position="791"/>
        <end position="810"/>
    </location>
</feature>
<dbReference type="InterPro" id="IPR001054">
    <property type="entry name" value="A/G_cyclase"/>
</dbReference>
<name>A0A835XJD3_9CHLO</name>
<dbReference type="PANTHER" id="PTHR43081:SF1">
    <property type="entry name" value="ADENYLATE CYCLASE, TERMINAL-DIFFERENTIATION SPECIFIC"/>
    <property type="match status" value="1"/>
</dbReference>
<accession>A0A835XJD3</accession>
<feature type="region of interest" description="Disordered" evidence="1">
    <location>
        <begin position="1062"/>
        <end position="1142"/>
    </location>
</feature>
<dbReference type="GO" id="GO:0009190">
    <property type="term" value="P:cyclic nucleotide biosynthetic process"/>
    <property type="evidence" value="ECO:0007669"/>
    <property type="project" value="InterPro"/>
</dbReference>
<evidence type="ECO:0000313" key="4">
    <source>
        <dbReference type="Proteomes" id="UP000612055"/>
    </source>
</evidence>
<feature type="region of interest" description="Disordered" evidence="1">
    <location>
        <begin position="1303"/>
        <end position="1378"/>
    </location>
</feature>
<feature type="region of interest" description="Disordered" evidence="1">
    <location>
        <begin position="1453"/>
        <end position="1508"/>
    </location>
</feature>
<feature type="region of interest" description="Disordered" evidence="1">
    <location>
        <begin position="1944"/>
        <end position="1971"/>
    </location>
</feature>
<dbReference type="CDD" id="cd07302">
    <property type="entry name" value="CHD"/>
    <property type="match status" value="1"/>
</dbReference>
<evidence type="ECO:0000313" key="3">
    <source>
        <dbReference type="EMBL" id="KAG2485178.1"/>
    </source>
</evidence>
<dbReference type="Pfam" id="PF00211">
    <property type="entry name" value="Guanylate_cyc"/>
    <property type="match status" value="1"/>
</dbReference>
<comment type="caution">
    <text evidence="3">The sequence shown here is derived from an EMBL/GenBank/DDBJ whole genome shotgun (WGS) entry which is preliminary data.</text>
</comment>
<dbReference type="InterPro" id="IPR029787">
    <property type="entry name" value="Nucleotide_cyclase"/>
</dbReference>
<dbReference type="PANTHER" id="PTHR43081">
    <property type="entry name" value="ADENYLATE CYCLASE, TERMINAL-DIFFERENTIATION SPECIFIC-RELATED"/>
    <property type="match status" value="1"/>
</dbReference>
<proteinExistence type="predicted"/>
<dbReference type="Proteomes" id="UP000612055">
    <property type="component" value="Unassembled WGS sequence"/>
</dbReference>
<dbReference type="InterPro" id="IPR050697">
    <property type="entry name" value="Adenylyl/Guanylyl_Cyclase_3/4"/>
</dbReference>
<organism evidence="3 4">
    <name type="scientific">Edaphochlamys debaryana</name>
    <dbReference type="NCBI Taxonomy" id="47281"/>
    <lineage>
        <taxon>Eukaryota</taxon>
        <taxon>Viridiplantae</taxon>
        <taxon>Chlorophyta</taxon>
        <taxon>core chlorophytes</taxon>
        <taxon>Chlorophyceae</taxon>
        <taxon>CS clade</taxon>
        <taxon>Chlamydomonadales</taxon>
        <taxon>Chlamydomonadales incertae sedis</taxon>
        <taxon>Edaphochlamys</taxon>
    </lineage>
</organism>
<feature type="compositionally biased region" description="Basic and acidic residues" evidence="1">
    <location>
        <begin position="1205"/>
        <end position="1245"/>
    </location>
</feature>
<feature type="compositionally biased region" description="Pro residues" evidence="1">
    <location>
        <begin position="356"/>
        <end position="370"/>
    </location>
</feature>
<gene>
    <name evidence="3" type="ORF">HYH03_016067</name>
</gene>
<evidence type="ECO:0000256" key="1">
    <source>
        <dbReference type="SAM" id="MobiDB-lite"/>
    </source>
</evidence>
<reference evidence="3" key="1">
    <citation type="journal article" date="2020" name="bioRxiv">
        <title>Comparative genomics of Chlamydomonas.</title>
        <authorList>
            <person name="Craig R.J."/>
            <person name="Hasan A.R."/>
            <person name="Ness R.W."/>
            <person name="Keightley P.D."/>
        </authorList>
    </citation>
    <scope>NUCLEOTIDE SEQUENCE</scope>
    <source>
        <strain evidence="3">CCAP 11/70</strain>
    </source>
</reference>
<dbReference type="SUPFAM" id="SSF55073">
    <property type="entry name" value="Nucleotide cyclase"/>
    <property type="match status" value="2"/>
</dbReference>
<feature type="compositionally biased region" description="Low complexity" evidence="1">
    <location>
        <begin position="719"/>
        <end position="744"/>
    </location>
</feature>
<dbReference type="GO" id="GO:0035556">
    <property type="term" value="P:intracellular signal transduction"/>
    <property type="evidence" value="ECO:0007669"/>
    <property type="project" value="InterPro"/>
</dbReference>
<feature type="compositionally biased region" description="Low complexity" evidence="1">
    <location>
        <begin position="1035"/>
        <end position="1044"/>
    </location>
</feature>
<feature type="domain" description="Guanylate cyclase" evidence="2">
    <location>
        <begin position="2055"/>
        <end position="2092"/>
    </location>
</feature>
<keyword evidence="4" id="KW-1185">Reference proteome</keyword>
<sequence length="2144" mass="220083">MSLLDGSIASLEQAAQLAPAGAATSDGWAVAAEGVEAPWSSKAAGFPTTGALAQAVAGAQPVSSWPTVLDWDAQALGLGEYAALPLLRAHASSPNSSWLRQLESDAAAGSGLPPQLLAPRPGQAGGAAPAPLLLLYRRDWLERLAAGDGVSGRRRSTAETRGASDLLPPTWDMLAQLLGSLVNRDLDGDGRPDHALCVNLLPDCKGGALLTAIWASLAQSGGTAQGLWFNSADMSPALDGPALPEALRLYAALAASNAAPFTPGGQALSRSTLPVTPEDLLAAGGALDPTSGAPLCGAINPLFAAGRCLFTIDWAPSAPRLAYQNVSGVLGAALLPGSLFVSSTSAARSTTMEGPKGPPRAAPPPSPPEPQQLLPCNPTRCPHAEPLADTAALADAWGRYGVDFRGTGVGQAQQEGGEELWVNRAPLLGEAGDVWVLAPGQSPATAMRTAEFIRQALSDATATLEMAPADVTALAQALAASAAHPNAAMDVLLPYSSSYRAALDELASGSLLATAAGNRSTDLQRLLAATRAKFVTALQALPYPAITKTLYHHSIGLHTAATSGPEDVSSDRAWAVGVAVGVSVGGTVLLVLAGLFLLWRLRLRPRAPLLSRGVKPPGPGPATTLALTDVQNSTLLWEVLSAELMDECMAIHHGVMRMGDAFAVAFHDPEDALAFAMDIQAALLVADWPPELLAHTDGCEPRRRRSTTGAQLQAPPPSLLQLHPSLQAPGQPFSAATTASHHFASHSQTDSQLLAGTLGTGAVDSVAMASYSVGGASNSSGGGWYGRPRLLSAPQGAAPPGAASPAGRPPSIPISAAWRAARQPGVAAPALLSPIQSGQQWQTTSRAQAGLAAGAAASEHAAVQGTTVAAGVDARPESGQAGAAAAPDDELLARPRPVSLRKHSSWSAGSISVAAASALHNTLGNEDPASARNSSSGGQGQDLLGAAEAGLARAEALDGVSAAEARWADGEPEAEPLSSGAHGLDPGRWDPRLVVPAEDETCVSEGIISAASIREQLLGAAPSPGGDRGGGGGPVAAEGPPSAGTGASMGLREVSSAGVPALSSPFRFEGSNPSDSVPGLGPGSDDPMPKPEPKPQPRLQKQRAPAPHPSMPPPSASQQPLHGRSGKAPKVADAAAGQGGPEAALFGPMDHLMDDGLGKFLEWRAHVNWFDEEVVTAAFRHDVYRDGPAGGAGRRNRRQLPGQQRGDEASGPRPKGEPQQPRERPSQPRRLTLDLPRRRTLDGHDGLGPAPAGAAGRGLPRASSHGHGSSQAAVGQRAAQQQQQRPVLRGALSWARRGVSSLLSGSLGTPEATTSAEASDPADAKVAPAAGADPSARLRRQGDSTGNATTSAPLPVMQDGSRRPRQDVEQSPQGSARPLAADKLAAAGSGLLSRISHATLQLLPIKARRNSRTPAAGSSAEAVPAVEIAAGSPPSASGSALSPGLIFLRKSTEGDGVHSGQARDGPTSGDQDAAAEPAPLISTTPAQDRDGRPSDPGAPAVSNTLTSNRQSLLRSIEVSASAWARTPSGAQEQASPPAPSPADLTLPDTVSLGTVGMEAWRQDVTTVVPGGKLPSGVLSGTLSGYYKQQTQVSLQPMVTSASTQLSRKVISLMQHTGGAGILPQPSAPAGSSTADLFRDLNAAALLLASEQSQATAGNQGSGTIAAQASSPQDEPVRRGPALWLHSAGATVAAAFKLLYERLTVEDVAEVRAQLKAADIGARAFAGPGSGDPELVLRGLRIRVGLHSGPREGEVELAVVDRVEVARYKGDFLATAKEVSDAAVGGMVVLGGATFRAFQQLGRQRGRGRSDLSFLHLGEHQVKPPPDLDSTLVGLAQTQELSALFSSATSAHELFLAMCPGLLPRLALLPSPVRTHRETVPGFLSAPAGEVAPVFCNVLGVEALLSWEKVLQERSRMLRTQSNNLALSGRASLLGAFPSGSILGGRPPGDTLSEAGDSHGGLPGGGRRRARSGPVHAALGILRDSVVEAATRHGGYVVASSSDGGHWVLVFPAPEAAVQWGLEMLQVMLTADWPAGFLEHELTEEQWSDGVLVRRGLRLHIGIDYGRAMVRLVPRTGRLDYVGRPMNRAARIAAKAKAATVLVSDTVWNSVRPSMGPAVRGRSLGQVQLKGVREPLELWALQGAA</sequence>
<feature type="region of interest" description="Disordered" evidence="1">
    <location>
        <begin position="1524"/>
        <end position="1548"/>
    </location>
</feature>
<dbReference type="Gene3D" id="3.40.190.10">
    <property type="entry name" value="Periplasmic binding protein-like II"/>
    <property type="match status" value="1"/>
</dbReference>
<protein>
    <recommendedName>
        <fullName evidence="2">Guanylate cyclase domain-containing protein</fullName>
    </recommendedName>
</protein>
<feature type="region of interest" description="Disordered" evidence="1">
    <location>
        <begin position="1019"/>
        <end position="1049"/>
    </location>
</feature>
<feature type="compositionally biased region" description="Low complexity" evidence="1">
    <location>
        <begin position="792"/>
        <end position="806"/>
    </location>
</feature>
<dbReference type="EMBL" id="JAEHOE010000134">
    <property type="protein sequence ID" value="KAG2485178.1"/>
    <property type="molecule type" value="Genomic_DNA"/>
</dbReference>
<feature type="compositionally biased region" description="Polar residues" evidence="1">
    <location>
        <begin position="1343"/>
        <end position="1352"/>
    </location>
</feature>
<feature type="region of interest" description="Disordered" evidence="1">
    <location>
        <begin position="1654"/>
        <end position="1677"/>
    </location>
</feature>
<feature type="region of interest" description="Disordered" evidence="1">
    <location>
        <begin position="346"/>
        <end position="376"/>
    </location>
</feature>
<feature type="region of interest" description="Disordered" evidence="1">
    <location>
        <begin position="965"/>
        <end position="992"/>
    </location>
</feature>
<evidence type="ECO:0000259" key="2">
    <source>
        <dbReference type="PROSITE" id="PS50125"/>
    </source>
</evidence>
<dbReference type="Gene3D" id="3.30.70.1230">
    <property type="entry name" value="Nucleotide cyclase"/>
    <property type="match status" value="3"/>
</dbReference>
<feature type="compositionally biased region" description="Polar residues" evidence="1">
    <location>
        <begin position="1654"/>
        <end position="1672"/>
    </location>
</feature>
<feature type="compositionally biased region" description="Low complexity" evidence="1">
    <location>
        <begin position="1247"/>
        <end position="1285"/>
    </location>
</feature>
<feature type="compositionally biased region" description="Pro residues" evidence="1">
    <location>
        <begin position="1106"/>
        <end position="1115"/>
    </location>
</feature>
<dbReference type="PROSITE" id="PS50125">
    <property type="entry name" value="GUANYLATE_CYCLASE_2"/>
    <property type="match status" value="1"/>
</dbReference>
<feature type="region of interest" description="Disordered" evidence="1">
    <location>
        <begin position="1184"/>
        <end position="1287"/>
    </location>
</feature>
<feature type="region of interest" description="Disordered" evidence="1">
    <location>
        <begin position="696"/>
        <end position="744"/>
    </location>
</feature>
<dbReference type="OrthoDB" id="545881at2759"/>
<feature type="compositionally biased region" description="Low complexity" evidence="1">
    <location>
        <begin position="1318"/>
        <end position="1335"/>
    </location>
</feature>